<accession>A0A285N4P0</accession>
<sequence>MSMEKILSLFETYPLEYDFSQIILILFLTAFFLSVIYFFIKVPLYLKPLKNIKKTEKPFQLNLSNSKETAYRVTFLIHKYSTPYNEELLKRLEKFKYKKDVDELDKDTIDLISKFMEYVRKNNGGI</sequence>
<keyword evidence="1" id="KW-0812">Transmembrane</keyword>
<dbReference type="Proteomes" id="UP000219036">
    <property type="component" value="Unassembled WGS sequence"/>
</dbReference>
<organism evidence="2 3">
    <name type="scientific">Persephonella hydrogeniphila</name>
    <dbReference type="NCBI Taxonomy" id="198703"/>
    <lineage>
        <taxon>Bacteria</taxon>
        <taxon>Pseudomonadati</taxon>
        <taxon>Aquificota</taxon>
        <taxon>Aquificia</taxon>
        <taxon>Aquificales</taxon>
        <taxon>Hydrogenothermaceae</taxon>
        <taxon>Persephonella</taxon>
    </lineage>
</organism>
<evidence type="ECO:0000313" key="2">
    <source>
        <dbReference type="EMBL" id="SNZ02956.1"/>
    </source>
</evidence>
<dbReference type="AlphaFoldDB" id="A0A285N4P0"/>
<reference evidence="3" key="1">
    <citation type="submission" date="2017-09" db="EMBL/GenBank/DDBJ databases">
        <authorList>
            <person name="Varghese N."/>
            <person name="Submissions S."/>
        </authorList>
    </citation>
    <scope>NUCLEOTIDE SEQUENCE [LARGE SCALE GENOMIC DNA]</scope>
    <source>
        <strain evidence="3">DSM 15103</strain>
    </source>
</reference>
<proteinExistence type="predicted"/>
<feature type="transmembrane region" description="Helical" evidence="1">
    <location>
        <begin position="20"/>
        <end position="40"/>
    </location>
</feature>
<evidence type="ECO:0000313" key="3">
    <source>
        <dbReference type="Proteomes" id="UP000219036"/>
    </source>
</evidence>
<keyword evidence="3" id="KW-1185">Reference proteome</keyword>
<name>A0A285N4P0_9AQUI</name>
<keyword evidence="1" id="KW-1133">Transmembrane helix</keyword>
<gene>
    <name evidence="2" type="ORF">SAMN06265182_0253</name>
</gene>
<dbReference type="EMBL" id="OBEI01000001">
    <property type="protein sequence ID" value="SNZ02956.1"/>
    <property type="molecule type" value="Genomic_DNA"/>
</dbReference>
<protein>
    <submittedName>
        <fullName evidence="2">Uncharacterized protein</fullName>
    </submittedName>
</protein>
<keyword evidence="1" id="KW-0472">Membrane</keyword>
<evidence type="ECO:0000256" key="1">
    <source>
        <dbReference type="SAM" id="Phobius"/>
    </source>
</evidence>